<dbReference type="FunFam" id="2.30.29.30:FF:000167">
    <property type="entry name" value="Pleckstrin homology domain-containing family F member 2"/>
    <property type="match status" value="1"/>
</dbReference>
<dbReference type="SUPFAM" id="SSF57903">
    <property type="entry name" value="FYVE/PHD zinc finger"/>
    <property type="match status" value="1"/>
</dbReference>
<dbReference type="Gene3D" id="2.30.29.30">
    <property type="entry name" value="Pleckstrin-homology domain (PH domain)/Phosphotyrosine-binding domain (PTB)"/>
    <property type="match status" value="1"/>
</dbReference>
<accession>A0A2A6BYS6</accession>
<accession>A0A8R1YX99</accession>
<dbReference type="Pfam" id="PF01363">
    <property type="entry name" value="FYVE"/>
    <property type="match status" value="1"/>
</dbReference>
<dbReference type="SUPFAM" id="SSF50729">
    <property type="entry name" value="PH domain-like"/>
    <property type="match status" value="1"/>
</dbReference>
<dbReference type="InterPro" id="IPR001849">
    <property type="entry name" value="PH_domain"/>
</dbReference>
<reference evidence="3" key="1">
    <citation type="journal article" date="2008" name="Nat. Genet.">
        <title>The Pristionchus pacificus genome provides a unique perspective on nematode lifestyle and parasitism.</title>
        <authorList>
            <person name="Dieterich C."/>
            <person name="Clifton S.W."/>
            <person name="Schuster L.N."/>
            <person name="Chinwalla A."/>
            <person name="Delehaunty K."/>
            <person name="Dinkelacker I."/>
            <person name="Fulton L."/>
            <person name="Fulton R."/>
            <person name="Godfrey J."/>
            <person name="Minx P."/>
            <person name="Mitreva M."/>
            <person name="Roeseler W."/>
            <person name="Tian H."/>
            <person name="Witte H."/>
            <person name="Yang S.P."/>
            <person name="Wilson R.K."/>
            <person name="Sommer R.J."/>
        </authorList>
    </citation>
    <scope>NUCLEOTIDE SEQUENCE [LARGE SCALE GENOMIC DNA]</scope>
    <source>
        <strain evidence="3">PS312</strain>
    </source>
</reference>
<dbReference type="GO" id="GO:0035091">
    <property type="term" value="F:phosphatidylinositol binding"/>
    <property type="evidence" value="ECO:0000318"/>
    <property type="project" value="GO_Central"/>
</dbReference>
<dbReference type="InterPro" id="IPR013083">
    <property type="entry name" value="Znf_RING/FYVE/PHD"/>
</dbReference>
<proteinExistence type="predicted"/>
<name>A0A2A6BYS6_PRIPA</name>
<gene>
    <name evidence="2" type="primary">WBGene00277030</name>
</gene>
<evidence type="ECO:0000256" key="1">
    <source>
        <dbReference type="SAM" id="MobiDB-lite"/>
    </source>
</evidence>
<dbReference type="InterPro" id="IPR000306">
    <property type="entry name" value="Znf_FYVE"/>
</dbReference>
<dbReference type="InterPro" id="IPR017455">
    <property type="entry name" value="Znf_FYVE-rel"/>
</dbReference>
<dbReference type="Gene3D" id="3.30.40.10">
    <property type="entry name" value="Zinc/RING finger domain, C3HC4 (zinc finger)"/>
    <property type="match status" value="1"/>
</dbReference>
<dbReference type="AlphaFoldDB" id="A0A2A6BYS6"/>
<dbReference type="GO" id="GO:0008333">
    <property type="term" value="P:endosome to lysosome transport"/>
    <property type="evidence" value="ECO:0000318"/>
    <property type="project" value="GO_Central"/>
</dbReference>
<dbReference type="InterPro" id="IPR051765">
    <property type="entry name" value="PH_domain-containing_F"/>
</dbReference>
<dbReference type="CDD" id="cd01218">
    <property type="entry name" value="PH_Phafin2-like"/>
    <property type="match status" value="1"/>
</dbReference>
<dbReference type="GO" id="GO:0046872">
    <property type="term" value="F:metal ion binding"/>
    <property type="evidence" value="ECO:0007669"/>
    <property type="project" value="InterPro"/>
</dbReference>
<dbReference type="Proteomes" id="UP000005239">
    <property type="component" value="Unassembled WGS sequence"/>
</dbReference>
<dbReference type="GO" id="GO:0007032">
    <property type="term" value="P:endosome organization"/>
    <property type="evidence" value="ECO:0000318"/>
    <property type="project" value="GO_Central"/>
</dbReference>
<dbReference type="OrthoDB" id="70570at2759"/>
<dbReference type="PROSITE" id="PS50178">
    <property type="entry name" value="ZF_FYVE"/>
    <property type="match status" value="1"/>
</dbReference>
<feature type="compositionally biased region" description="Acidic residues" evidence="1">
    <location>
        <begin position="236"/>
        <end position="247"/>
    </location>
</feature>
<protein>
    <submittedName>
        <fullName evidence="2">Pleckstrin homology domain containing protein</fullName>
    </submittedName>
</protein>
<dbReference type="InterPro" id="IPR011993">
    <property type="entry name" value="PH-like_dom_sf"/>
</dbReference>
<dbReference type="PANTHER" id="PTHR46280">
    <property type="entry name" value="PLECKSTRIN HOMOLOGY DOMAIN-CONTAINING FAMILY F MEMBER 2-RELATED"/>
    <property type="match status" value="1"/>
</dbReference>
<evidence type="ECO:0000313" key="2">
    <source>
        <dbReference type="EnsemblMetazoa" id="PPA38661.1"/>
    </source>
</evidence>
<dbReference type="SMART" id="SM00064">
    <property type="entry name" value="FYVE"/>
    <property type="match status" value="1"/>
</dbReference>
<organism evidence="2 3">
    <name type="scientific">Pristionchus pacificus</name>
    <name type="common">Parasitic nematode worm</name>
    <dbReference type="NCBI Taxonomy" id="54126"/>
    <lineage>
        <taxon>Eukaryota</taxon>
        <taxon>Metazoa</taxon>
        <taxon>Ecdysozoa</taxon>
        <taxon>Nematoda</taxon>
        <taxon>Chromadorea</taxon>
        <taxon>Rhabditida</taxon>
        <taxon>Rhabditina</taxon>
        <taxon>Diplogasteromorpha</taxon>
        <taxon>Diplogasteroidea</taxon>
        <taxon>Neodiplogasteridae</taxon>
        <taxon>Pristionchus</taxon>
    </lineage>
</organism>
<dbReference type="SMART" id="SM00233">
    <property type="entry name" value="PH"/>
    <property type="match status" value="1"/>
</dbReference>
<feature type="region of interest" description="Disordered" evidence="1">
    <location>
        <begin position="214"/>
        <end position="247"/>
    </location>
</feature>
<reference evidence="2" key="2">
    <citation type="submission" date="2022-06" db="UniProtKB">
        <authorList>
            <consortium name="EnsemblMetazoa"/>
        </authorList>
    </citation>
    <scope>IDENTIFICATION</scope>
    <source>
        <strain evidence="2">PS312</strain>
    </source>
</reference>
<dbReference type="PROSITE" id="PS50003">
    <property type="entry name" value="PH_DOMAIN"/>
    <property type="match status" value="1"/>
</dbReference>
<dbReference type="InterPro" id="IPR011011">
    <property type="entry name" value="Znf_FYVE_PHD"/>
</dbReference>
<sequence>NSEVNTRRVKNVEQCFGSSGQPLVEFGRVLVGEGVLIKMCRKGPKQRQFFLFNDILVYGNILIAKKRYNKQNLIDLASCCIEDLVDDTQVRNGWLIRTPLKSFAVYAATATEKKEWMMHMQRSVHDLRIKNKKCDPPSLAAVWIPDSEAALCMSCGRTQFSLLQRRHHCRACGNVICRSCSSHSLKISNLKKGPVRVCDQCFVKLSSVEYNDVKERNRREELEREGGEKEKSDSSAESDDELTNDDY</sequence>
<evidence type="ECO:0000313" key="3">
    <source>
        <dbReference type="Proteomes" id="UP000005239"/>
    </source>
</evidence>
<dbReference type="Pfam" id="PF00169">
    <property type="entry name" value="PH"/>
    <property type="match status" value="1"/>
</dbReference>
<dbReference type="InterPro" id="IPR037871">
    <property type="entry name" value="PH_Phafin"/>
</dbReference>
<feature type="compositionally biased region" description="Basic and acidic residues" evidence="1">
    <location>
        <begin position="214"/>
        <end position="234"/>
    </location>
</feature>
<dbReference type="GO" id="GO:0005769">
    <property type="term" value="C:early endosome"/>
    <property type="evidence" value="ECO:0000318"/>
    <property type="project" value="GO_Central"/>
</dbReference>
<dbReference type="PANTHER" id="PTHR46280:SF3">
    <property type="entry name" value="PLECKSTRIN HOMOLOGY DOMAIN-CONTAINING FAMILY F MEMBER 1 HOMOLOG"/>
    <property type="match status" value="1"/>
</dbReference>
<keyword evidence="3" id="KW-1185">Reference proteome</keyword>
<dbReference type="EnsemblMetazoa" id="PPA38661.1">
    <property type="protein sequence ID" value="PPA38661.1"/>
    <property type="gene ID" value="WBGene00277030"/>
</dbReference>